<evidence type="ECO:0000313" key="2">
    <source>
        <dbReference type="Proteomes" id="UP000694240"/>
    </source>
</evidence>
<dbReference type="Proteomes" id="UP000694240">
    <property type="component" value="Chromosome 6"/>
</dbReference>
<keyword evidence="2" id="KW-1185">Reference proteome</keyword>
<reference evidence="1 2" key="1">
    <citation type="submission" date="2020-12" db="EMBL/GenBank/DDBJ databases">
        <title>Concerted genomic and epigenomic changes stabilize Arabidopsis allopolyploids.</title>
        <authorList>
            <person name="Chen Z."/>
        </authorList>
    </citation>
    <scope>NUCLEOTIDE SEQUENCE [LARGE SCALE GENOMIC DNA]</scope>
    <source>
        <strain evidence="1">Allo738</strain>
        <tissue evidence="1">Leaf</tissue>
    </source>
</reference>
<evidence type="ECO:0000313" key="1">
    <source>
        <dbReference type="EMBL" id="KAG7591589.1"/>
    </source>
</evidence>
<sequence length="45" mass="5456">MWFFDEDNGGRDGGLLLSHFRRLLCLASRRRWHADLWVSLLVKRR</sequence>
<name>A0A8T2BY87_9BRAS</name>
<organism evidence="1 2">
    <name type="scientific">Arabidopsis thaliana x Arabidopsis arenosa</name>
    <dbReference type="NCBI Taxonomy" id="1240361"/>
    <lineage>
        <taxon>Eukaryota</taxon>
        <taxon>Viridiplantae</taxon>
        <taxon>Streptophyta</taxon>
        <taxon>Embryophyta</taxon>
        <taxon>Tracheophyta</taxon>
        <taxon>Spermatophyta</taxon>
        <taxon>Magnoliopsida</taxon>
        <taxon>eudicotyledons</taxon>
        <taxon>Gunneridae</taxon>
        <taxon>Pentapetalae</taxon>
        <taxon>rosids</taxon>
        <taxon>malvids</taxon>
        <taxon>Brassicales</taxon>
        <taxon>Brassicaceae</taxon>
        <taxon>Camelineae</taxon>
        <taxon>Arabidopsis</taxon>
    </lineage>
</organism>
<gene>
    <name evidence="1" type="ORF">ISN45_Aa01g006070</name>
</gene>
<accession>A0A8T2BY87</accession>
<dbReference type="EMBL" id="JAEFBK010000006">
    <property type="protein sequence ID" value="KAG7591589.1"/>
    <property type="molecule type" value="Genomic_DNA"/>
</dbReference>
<proteinExistence type="predicted"/>
<comment type="caution">
    <text evidence="1">The sequence shown here is derived from an EMBL/GenBank/DDBJ whole genome shotgun (WGS) entry which is preliminary data.</text>
</comment>
<protein>
    <submittedName>
        <fullName evidence="1">Uncharacterized protein</fullName>
    </submittedName>
</protein>
<dbReference type="AlphaFoldDB" id="A0A8T2BY87"/>